<dbReference type="EMBL" id="UINC01012763">
    <property type="protein sequence ID" value="SVA55537.1"/>
    <property type="molecule type" value="Genomic_DNA"/>
</dbReference>
<name>A0A381WUD9_9ZZZZ</name>
<dbReference type="AlphaFoldDB" id="A0A381WUD9"/>
<accession>A0A381WUD9</accession>
<evidence type="ECO:0008006" key="3">
    <source>
        <dbReference type="Google" id="ProtNLM"/>
    </source>
</evidence>
<evidence type="ECO:0000313" key="2">
    <source>
        <dbReference type="EMBL" id="SVA55537.1"/>
    </source>
</evidence>
<protein>
    <recommendedName>
        <fullName evidence="3">DUF1146 domain-containing protein</fullName>
    </recommendedName>
</protein>
<reference evidence="2" key="1">
    <citation type="submission" date="2018-05" db="EMBL/GenBank/DDBJ databases">
        <authorList>
            <person name="Lanie J.A."/>
            <person name="Ng W.-L."/>
            <person name="Kazmierczak K.M."/>
            <person name="Andrzejewski T.M."/>
            <person name="Davidsen T.M."/>
            <person name="Wayne K.J."/>
            <person name="Tettelin H."/>
            <person name="Glass J.I."/>
            <person name="Rusch D."/>
            <person name="Podicherti R."/>
            <person name="Tsui H.-C.T."/>
            <person name="Winkler M.E."/>
        </authorList>
    </citation>
    <scope>NUCLEOTIDE SEQUENCE</scope>
</reference>
<gene>
    <name evidence="2" type="ORF">METZ01_LOCUS108391</name>
</gene>
<keyword evidence="1" id="KW-1133">Transmembrane helix</keyword>
<evidence type="ECO:0000256" key="1">
    <source>
        <dbReference type="SAM" id="Phobius"/>
    </source>
</evidence>
<proteinExistence type="predicted"/>
<keyword evidence="1" id="KW-0472">Membrane</keyword>
<sequence length="71" mass="8262">MDHGILVVLYLLGIYLSKITLEALIEFYDIKKQHSKFRVQFRVTPAALLSLAFIYSFLIYQVLDAMFGFMP</sequence>
<feature type="transmembrane region" description="Helical" evidence="1">
    <location>
        <begin position="6"/>
        <end position="25"/>
    </location>
</feature>
<organism evidence="2">
    <name type="scientific">marine metagenome</name>
    <dbReference type="NCBI Taxonomy" id="408172"/>
    <lineage>
        <taxon>unclassified sequences</taxon>
        <taxon>metagenomes</taxon>
        <taxon>ecological metagenomes</taxon>
    </lineage>
</organism>
<feature type="transmembrane region" description="Helical" evidence="1">
    <location>
        <begin position="46"/>
        <end position="63"/>
    </location>
</feature>
<keyword evidence="1" id="KW-0812">Transmembrane</keyword>